<dbReference type="InterPro" id="IPR036866">
    <property type="entry name" value="RibonucZ/Hydroxyglut_hydro"/>
</dbReference>
<dbReference type="Proteomes" id="UP000279384">
    <property type="component" value="Unassembled WGS sequence"/>
</dbReference>
<dbReference type="RefSeq" id="WP_120809548.1">
    <property type="nucleotide sequence ID" value="NZ_RBID01000011.1"/>
</dbReference>
<protein>
    <submittedName>
        <fullName evidence="2">Metallo-beta-lactamase superfamily protein</fullName>
    </submittedName>
</protein>
<dbReference type="Gene3D" id="3.60.15.10">
    <property type="entry name" value="Ribonuclease Z/Hydroxyacylglutathione hydrolase-like"/>
    <property type="match status" value="1"/>
</dbReference>
<dbReference type="Pfam" id="PF00753">
    <property type="entry name" value="Lactamase_B"/>
    <property type="match status" value="1"/>
</dbReference>
<reference evidence="2 3" key="1">
    <citation type="submission" date="2018-10" db="EMBL/GenBank/DDBJ databases">
        <title>Genomic Encyclopedia of Type Strains, Phase IV (KMG-IV): sequencing the most valuable type-strain genomes for metagenomic binning, comparative biology and taxonomic classification.</title>
        <authorList>
            <person name="Goeker M."/>
        </authorList>
    </citation>
    <scope>NUCLEOTIDE SEQUENCE [LARGE SCALE GENOMIC DNA]</scope>
    <source>
        <strain evidence="2 3">DSM 3303</strain>
    </source>
</reference>
<feature type="domain" description="Metallo-beta-lactamase" evidence="1">
    <location>
        <begin position="8"/>
        <end position="75"/>
    </location>
</feature>
<name>A0A495BHI1_VOGIN</name>
<accession>A0A495BHI1</accession>
<organism evidence="2 3">
    <name type="scientific">Vogesella indigofera</name>
    <name type="common">Pseudomonas indigofera</name>
    <dbReference type="NCBI Taxonomy" id="45465"/>
    <lineage>
        <taxon>Bacteria</taxon>
        <taxon>Pseudomonadati</taxon>
        <taxon>Pseudomonadota</taxon>
        <taxon>Betaproteobacteria</taxon>
        <taxon>Neisseriales</taxon>
        <taxon>Chromobacteriaceae</taxon>
        <taxon>Vogesella</taxon>
    </lineage>
</organism>
<comment type="caution">
    <text evidence="2">The sequence shown here is derived from an EMBL/GenBank/DDBJ whole genome shotgun (WGS) entry which is preliminary data.</text>
</comment>
<sequence>MNKLLALPVAGDSFLLRRGDRNILVDGGYGSRALIAALSAPSVAVNHLHIVVCTHADKDHAGGLTDLLEKSSVRVDEFWLPGSWADSLPALLQSPQRVVDILVAELDEFSSEEAYNHDEDDDKFESRVHARIAEERRNFQLNRVGDGVRADPERQDMESGLAWLKTQAANLELDAANATASAKAFIRGRRLVRYRAARRALDRRWAAFWISLIDTAERIRKIAVQAIRYNVKVRWFDFGEFAKTRRASGGEPGLLIPLNAVELVVPPRPINVMKYMVRLTPVNEESLVFLSSNSWEWPDGLGVVFTGDSPLGDGPGYRQNLLDWRQEPRGWVVATAPHHGSESNAVAYKHLQAMTHVVLWLRSGGSSLHPGPTFRKLHPTVRGCTHCPYRRLEREVAEVQLSPPFPFGWPLFRVRAHDCNC</sequence>
<evidence type="ECO:0000259" key="1">
    <source>
        <dbReference type="Pfam" id="PF00753"/>
    </source>
</evidence>
<gene>
    <name evidence="2" type="ORF">C8E02_0562</name>
</gene>
<dbReference type="AlphaFoldDB" id="A0A495BHI1"/>
<dbReference type="SUPFAM" id="SSF56281">
    <property type="entry name" value="Metallo-hydrolase/oxidoreductase"/>
    <property type="match status" value="1"/>
</dbReference>
<evidence type="ECO:0000313" key="2">
    <source>
        <dbReference type="EMBL" id="RKQ60807.1"/>
    </source>
</evidence>
<evidence type="ECO:0000313" key="3">
    <source>
        <dbReference type="Proteomes" id="UP000279384"/>
    </source>
</evidence>
<dbReference type="EMBL" id="RBID01000011">
    <property type="protein sequence ID" value="RKQ60807.1"/>
    <property type="molecule type" value="Genomic_DNA"/>
</dbReference>
<proteinExistence type="predicted"/>
<dbReference type="InterPro" id="IPR001279">
    <property type="entry name" value="Metallo-B-lactamas"/>
</dbReference>